<protein>
    <recommendedName>
        <fullName evidence="5">Integral membrane protein</fullName>
    </recommendedName>
</protein>
<evidence type="ECO:0000256" key="1">
    <source>
        <dbReference type="SAM" id="MobiDB-lite"/>
    </source>
</evidence>
<proteinExistence type="predicted"/>
<evidence type="ECO:0000313" key="4">
    <source>
        <dbReference type="Proteomes" id="UP000184383"/>
    </source>
</evidence>
<dbReference type="PANTHER" id="PTHR12459:SF15">
    <property type="entry name" value="TRANSMEMBRANE PROTEIN 135"/>
    <property type="match status" value="1"/>
</dbReference>
<keyword evidence="4" id="KW-1185">Reference proteome</keyword>
<dbReference type="OrthoDB" id="4021778at2759"/>
<dbReference type="RefSeq" id="XP_040686039.1">
    <property type="nucleotide sequence ID" value="XM_040828789.1"/>
</dbReference>
<name>A0A1L9RBR5_ASPWE</name>
<feature type="transmembrane region" description="Helical" evidence="2">
    <location>
        <begin position="208"/>
        <end position="226"/>
    </location>
</feature>
<dbReference type="PANTHER" id="PTHR12459">
    <property type="entry name" value="TRANSMEMBRANE PROTEIN 135-RELATED"/>
    <property type="match status" value="1"/>
</dbReference>
<dbReference type="InterPro" id="IPR026749">
    <property type="entry name" value="Tmem135"/>
</dbReference>
<reference evidence="4" key="1">
    <citation type="journal article" date="2017" name="Genome Biol.">
        <title>Comparative genomics reveals high biological diversity and specific adaptations in the industrially and medically important fungal genus Aspergillus.</title>
        <authorList>
            <person name="de Vries R.P."/>
            <person name="Riley R."/>
            <person name="Wiebenga A."/>
            <person name="Aguilar-Osorio G."/>
            <person name="Amillis S."/>
            <person name="Uchima C.A."/>
            <person name="Anderluh G."/>
            <person name="Asadollahi M."/>
            <person name="Askin M."/>
            <person name="Barry K."/>
            <person name="Battaglia E."/>
            <person name="Bayram O."/>
            <person name="Benocci T."/>
            <person name="Braus-Stromeyer S.A."/>
            <person name="Caldana C."/>
            <person name="Canovas D."/>
            <person name="Cerqueira G.C."/>
            <person name="Chen F."/>
            <person name="Chen W."/>
            <person name="Choi C."/>
            <person name="Clum A."/>
            <person name="Dos Santos R.A."/>
            <person name="Damasio A.R."/>
            <person name="Diallinas G."/>
            <person name="Emri T."/>
            <person name="Fekete E."/>
            <person name="Flipphi M."/>
            <person name="Freyberg S."/>
            <person name="Gallo A."/>
            <person name="Gournas C."/>
            <person name="Habgood R."/>
            <person name="Hainaut M."/>
            <person name="Harispe M.L."/>
            <person name="Henrissat B."/>
            <person name="Hilden K.S."/>
            <person name="Hope R."/>
            <person name="Hossain A."/>
            <person name="Karabika E."/>
            <person name="Karaffa L."/>
            <person name="Karanyi Z."/>
            <person name="Krasevec N."/>
            <person name="Kuo A."/>
            <person name="Kusch H."/>
            <person name="LaButti K."/>
            <person name="Lagendijk E.L."/>
            <person name="Lapidus A."/>
            <person name="Levasseur A."/>
            <person name="Lindquist E."/>
            <person name="Lipzen A."/>
            <person name="Logrieco A.F."/>
            <person name="MacCabe A."/>
            <person name="Maekelae M.R."/>
            <person name="Malavazi I."/>
            <person name="Melin P."/>
            <person name="Meyer V."/>
            <person name="Mielnichuk N."/>
            <person name="Miskei M."/>
            <person name="Molnar A.P."/>
            <person name="Mule G."/>
            <person name="Ngan C.Y."/>
            <person name="Orejas M."/>
            <person name="Orosz E."/>
            <person name="Ouedraogo J.P."/>
            <person name="Overkamp K.M."/>
            <person name="Park H.-S."/>
            <person name="Perrone G."/>
            <person name="Piumi F."/>
            <person name="Punt P.J."/>
            <person name="Ram A.F."/>
            <person name="Ramon A."/>
            <person name="Rauscher S."/>
            <person name="Record E."/>
            <person name="Riano-Pachon D.M."/>
            <person name="Robert V."/>
            <person name="Roehrig J."/>
            <person name="Ruller R."/>
            <person name="Salamov A."/>
            <person name="Salih N.S."/>
            <person name="Samson R.A."/>
            <person name="Sandor E."/>
            <person name="Sanguinetti M."/>
            <person name="Schuetze T."/>
            <person name="Sepcic K."/>
            <person name="Shelest E."/>
            <person name="Sherlock G."/>
            <person name="Sophianopoulou V."/>
            <person name="Squina F.M."/>
            <person name="Sun H."/>
            <person name="Susca A."/>
            <person name="Todd R.B."/>
            <person name="Tsang A."/>
            <person name="Unkles S.E."/>
            <person name="van de Wiele N."/>
            <person name="van Rossen-Uffink D."/>
            <person name="Oliveira J.V."/>
            <person name="Vesth T.C."/>
            <person name="Visser J."/>
            <person name="Yu J.-H."/>
            <person name="Zhou M."/>
            <person name="Andersen M.R."/>
            <person name="Archer D.B."/>
            <person name="Baker S.E."/>
            <person name="Benoit I."/>
            <person name="Brakhage A.A."/>
            <person name="Braus G.H."/>
            <person name="Fischer R."/>
            <person name="Frisvad J.C."/>
            <person name="Goldman G.H."/>
            <person name="Houbraken J."/>
            <person name="Oakley B."/>
            <person name="Pocsi I."/>
            <person name="Scazzocchio C."/>
            <person name="Seiboth B."/>
            <person name="vanKuyk P.A."/>
            <person name="Wortman J."/>
            <person name="Dyer P.S."/>
            <person name="Grigoriev I.V."/>
        </authorList>
    </citation>
    <scope>NUCLEOTIDE SEQUENCE [LARGE SCALE GENOMIC DNA]</scope>
    <source>
        <strain evidence="4">DTO 134E9</strain>
    </source>
</reference>
<feature type="transmembrane region" description="Helical" evidence="2">
    <location>
        <begin position="352"/>
        <end position="371"/>
    </location>
</feature>
<dbReference type="VEuPathDB" id="FungiDB:ASPWEDRAFT_118064"/>
<keyword evidence="2" id="KW-0472">Membrane</keyword>
<keyword evidence="2" id="KW-0812">Transmembrane</keyword>
<gene>
    <name evidence="3" type="ORF">ASPWEDRAFT_118064</name>
</gene>
<feature type="region of interest" description="Disordered" evidence="1">
    <location>
        <begin position="129"/>
        <end position="150"/>
    </location>
</feature>
<feature type="transmembrane region" description="Helical" evidence="2">
    <location>
        <begin position="391"/>
        <end position="411"/>
    </location>
</feature>
<evidence type="ECO:0000256" key="2">
    <source>
        <dbReference type="SAM" id="Phobius"/>
    </source>
</evidence>
<dbReference type="GeneID" id="63744637"/>
<evidence type="ECO:0000313" key="3">
    <source>
        <dbReference type="EMBL" id="OJJ32362.1"/>
    </source>
</evidence>
<sequence length="481" mass="53914">MFGFSCSILRAYALGYLSSTTPKVIASLRRLRGHELSCKEKLQELSRALTSAIRLNSFATFCGFLVGGSTVFPVLFLRLCGLIARHLGSKPKLLESRGLARFIRFVSALFSSWFSFQLLNRKPISLDRSHNSLSQDTTGKKNDPSESQTETKLGALNAPDLAGRTMDLTLFTLTRAVDSMVCIGWSTWRHRRKSKNRWTKAEDLLPQLADAGVFAASAAVVMWAWFYQRDRLPKSYGKWIGEAAQVDSRLVEALRRARWGSWVYGKDTGQAPLLESMCKDYGWPIEWGDPAKTIPLPCEMVHMDCGPSCEKHAAIRFLRTFKFACATYIPLQVAFRLRGMKSMSALTRTLTDALRSSAFLSSFVSIFYYSVCLARTRLGPKLFDRKTVTPMMWDSGLCVGAGCLMCGWSILVEKARKRQEVALFVAPRAAATVLPRLYNKKYQYRERIAFAVSAAIVFTCLQERPSVVRGVFGKIGTSVLK</sequence>
<accession>A0A1L9RBR5</accession>
<organism evidence="3 4">
    <name type="scientific">Aspergillus wentii DTO 134E9</name>
    <dbReference type="NCBI Taxonomy" id="1073089"/>
    <lineage>
        <taxon>Eukaryota</taxon>
        <taxon>Fungi</taxon>
        <taxon>Dikarya</taxon>
        <taxon>Ascomycota</taxon>
        <taxon>Pezizomycotina</taxon>
        <taxon>Eurotiomycetes</taxon>
        <taxon>Eurotiomycetidae</taxon>
        <taxon>Eurotiales</taxon>
        <taxon>Aspergillaceae</taxon>
        <taxon>Aspergillus</taxon>
        <taxon>Aspergillus subgen. Cremei</taxon>
    </lineage>
</organism>
<dbReference type="EMBL" id="KV878215">
    <property type="protein sequence ID" value="OJJ32362.1"/>
    <property type="molecule type" value="Genomic_DNA"/>
</dbReference>
<dbReference type="AlphaFoldDB" id="A0A1L9RBR5"/>
<dbReference type="Proteomes" id="UP000184383">
    <property type="component" value="Unassembled WGS sequence"/>
</dbReference>
<feature type="transmembrane region" description="Helical" evidence="2">
    <location>
        <begin position="58"/>
        <end position="81"/>
    </location>
</feature>
<keyword evidence="2" id="KW-1133">Transmembrane helix</keyword>
<evidence type="ECO:0008006" key="5">
    <source>
        <dbReference type="Google" id="ProtNLM"/>
    </source>
</evidence>